<gene>
    <name evidence="1" type="ORF">METZ01_LOCUS27800</name>
</gene>
<proteinExistence type="predicted"/>
<protein>
    <submittedName>
        <fullName evidence="1">Uncharacterized protein</fullName>
    </submittedName>
</protein>
<organism evidence="1">
    <name type="scientific">marine metagenome</name>
    <dbReference type="NCBI Taxonomy" id="408172"/>
    <lineage>
        <taxon>unclassified sequences</taxon>
        <taxon>metagenomes</taxon>
        <taxon>ecological metagenomes</taxon>
    </lineage>
</organism>
<dbReference type="EMBL" id="UINC01001227">
    <property type="protein sequence ID" value="SUZ74946.1"/>
    <property type="molecule type" value="Genomic_DNA"/>
</dbReference>
<accession>A0A381Q6H2</accession>
<reference evidence="1" key="1">
    <citation type="submission" date="2018-05" db="EMBL/GenBank/DDBJ databases">
        <authorList>
            <person name="Lanie J.A."/>
            <person name="Ng W.-L."/>
            <person name="Kazmierczak K.M."/>
            <person name="Andrzejewski T.M."/>
            <person name="Davidsen T.M."/>
            <person name="Wayne K.J."/>
            <person name="Tettelin H."/>
            <person name="Glass J.I."/>
            <person name="Rusch D."/>
            <person name="Podicherti R."/>
            <person name="Tsui H.-C.T."/>
            <person name="Winkler M.E."/>
        </authorList>
    </citation>
    <scope>NUCLEOTIDE SEQUENCE</scope>
</reference>
<name>A0A381Q6H2_9ZZZZ</name>
<dbReference type="AlphaFoldDB" id="A0A381Q6H2"/>
<sequence>MGDFYQKWVISILRIGKSNTGRLL</sequence>
<evidence type="ECO:0000313" key="1">
    <source>
        <dbReference type="EMBL" id="SUZ74946.1"/>
    </source>
</evidence>